<dbReference type="InterPro" id="IPR043130">
    <property type="entry name" value="CDP-OH_PTrfase_TM_dom"/>
</dbReference>
<comment type="catalytic activity">
    <reaction evidence="1">
        <text>a CDP-1,2-diacyl-sn-glycerol + L-serine = a 1,2-diacyl-sn-glycero-3-phospho-L-serine + CMP + H(+)</text>
        <dbReference type="Rhea" id="RHEA:16913"/>
        <dbReference type="ChEBI" id="CHEBI:15378"/>
        <dbReference type="ChEBI" id="CHEBI:33384"/>
        <dbReference type="ChEBI" id="CHEBI:57262"/>
        <dbReference type="ChEBI" id="CHEBI:58332"/>
        <dbReference type="ChEBI" id="CHEBI:60377"/>
        <dbReference type="EC" id="2.7.8.8"/>
    </reaction>
</comment>
<feature type="region of interest" description="Disordered" evidence="16">
    <location>
        <begin position="268"/>
        <end position="315"/>
    </location>
</feature>
<keyword evidence="7 15" id="KW-0808">Transferase</keyword>
<keyword evidence="9 17" id="KW-1133">Transmembrane helix</keyword>
<dbReference type="Proteomes" id="UP000076577">
    <property type="component" value="Unassembled WGS sequence"/>
</dbReference>
<dbReference type="InterPro" id="IPR048254">
    <property type="entry name" value="CDP_ALCOHOL_P_TRANSF_CS"/>
</dbReference>
<name>A0A165XL09_9HYPH</name>
<feature type="transmembrane region" description="Helical" evidence="17">
    <location>
        <begin position="217"/>
        <end position="237"/>
    </location>
</feature>
<evidence type="ECO:0000256" key="14">
    <source>
        <dbReference type="ARBA" id="ARBA00032361"/>
    </source>
</evidence>
<keyword evidence="6" id="KW-0444">Lipid biosynthesis</keyword>
<feature type="transmembrane region" description="Helical" evidence="17">
    <location>
        <begin position="55"/>
        <end position="71"/>
    </location>
</feature>
<keyword evidence="8 17" id="KW-0812">Transmembrane</keyword>
<dbReference type="RefSeq" id="WP_068007183.1">
    <property type="nucleotide sequence ID" value="NZ_FOFM01000001.1"/>
</dbReference>
<evidence type="ECO:0000256" key="6">
    <source>
        <dbReference type="ARBA" id="ARBA00022516"/>
    </source>
</evidence>
<evidence type="ECO:0000256" key="1">
    <source>
        <dbReference type="ARBA" id="ARBA00000287"/>
    </source>
</evidence>
<accession>A0A165XL09</accession>
<feature type="transmembrane region" description="Helical" evidence="17">
    <location>
        <begin position="152"/>
        <end position="171"/>
    </location>
</feature>
<sequence length="315" mass="34079">MSNPFPPYEPGGQSADGKGAARKRIPLRIVLPNVVTLLALCSGLTAIRMAMEDRWQLAIAAILLAAILDALDGRVARMLKGTTKFGAELDSLADFVNFGVAPGIILYAWILEDAGSLGWIAALLFSICMALRLARFNVALDDPNKPKWANKFFTGVPAPAGALAVLLPIYVERLGVPHWNELALPIALYTMFVGLLMVSQLPTFSGKQIGIQIRREWVLPLFVVAVGVIALGASYPFECLTVISLGYLGSIPFAWRSYKRHALVATDPQTPVDEDTPEIEEESVSEGHSSLKVSLEDIAKAGVPDRDPSDDERKG</sequence>
<evidence type="ECO:0000256" key="15">
    <source>
        <dbReference type="RuleBase" id="RU003750"/>
    </source>
</evidence>
<proteinExistence type="inferred from homology"/>
<evidence type="ECO:0000256" key="10">
    <source>
        <dbReference type="ARBA" id="ARBA00023098"/>
    </source>
</evidence>
<feature type="transmembrane region" description="Helical" evidence="17">
    <location>
        <begin position="29"/>
        <end position="49"/>
    </location>
</feature>
<keyword evidence="12" id="KW-0594">Phospholipid biosynthesis</keyword>
<evidence type="ECO:0000313" key="20">
    <source>
        <dbReference type="Proteomes" id="UP000076577"/>
    </source>
</evidence>
<evidence type="ECO:0000256" key="3">
    <source>
        <dbReference type="ARBA" id="ARBA00010441"/>
    </source>
</evidence>
<keyword evidence="20" id="KW-1185">Reference proteome</keyword>
<dbReference type="GO" id="GO:0003882">
    <property type="term" value="F:CDP-diacylglycerol-serine O-phosphatidyltransferase activity"/>
    <property type="evidence" value="ECO:0007669"/>
    <property type="project" value="UniProtKB-EC"/>
</dbReference>
<dbReference type="Pfam" id="PF01066">
    <property type="entry name" value="CDP-OH_P_transf"/>
    <property type="match status" value="1"/>
</dbReference>
<dbReference type="EC" id="2.7.8.8" evidence="4"/>
<gene>
    <name evidence="19" type="ORF">PsAD2_02923</name>
</gene>
<feature type="transmembrane region" description="Helical" evidence="17">
    <location>
        <begin position="92"/>
        <end position="111"/>
    </location>
</feature>
<evidence type="ECO:0000259" key="18">
    <source>
        <dbReference type="Pfam" id="PF08009"/>
    </source>
</evidence>
<evidence type="ECO:0000256" key="16">
    <source>
        <dbReference type="SAM" id="MobiDB-lite"/>
    </source>
</evidence>
<dbReference type="PROSITE" id="PS00379">
    <property type="entry name" value="CDP_ALCOHOL_P_TRANSF"/>
    <property type="match status" value="1"/>
</dbReference>
<evidence type="ECO:0000256" key="2">
    <source>
        <dbReference type="ARBA" id="ARBA00004127"/>
    </source>
</evidence>
<dbReference type="Pfam" id="PF08009">
    <property type="entry name" value="CDP-OH_P_tran_2"/>
    <property type="match status" value="1"/>
</dbReference>
<dbReference type="GO" id="GO:0016020">
    <property type="term" value="C:membrane"/>
    <property type="evidence" value="ECO:0007669"/>
    <property type="project" value="InterPro"/>
</dbReference>
<comment type="similarity">
    <text evidence="3 15">Belongs to the CDP-alcohol phosphatidyltransferase class-I family.</text>
</comment>
<organism evidence="19 20">
    <name type="scientific">Pseudovibrio axinellae</name>
    <dbReference type="NCBI Taxonomy" id="989403"/>
    <lineage>
        <taxon>Bacteria</taxon>
        <taxon>Pseudomonadati</taxon>
        <taxon>Pseudomonadota</taxon>
        <taxon>Alphaproteobacteria</taxon>
        <taxon>Hyphomicrobiales</taxon>
        <taxon>Stappiaceae</taxon>
        <taxon>Pseudovibrio</taxon>
    </lineage>
</organism>
<evidence type="ECO:0000256" key="13">
    <source>
        <dbReference type="ARBA" id="ARBA00023264"/>
    </source>
</evidence>
<evidence type="ECO:0000256" key="9">
    <source>
        <dbReference type="ARBA" id="ARBA00022989"/>
    </source>
</evidence>
<feature type="domain" description="CDP-alcohol phosphatidyltransferase C-terminal" evidence="18">
    <location>
        <begin position="216"/>
        <end position="252"/>
    </location>
</feature>
<evidence type="ECO:0000256" key="4">
    <source>
        <dbReference type="ARBA" id="ARBA00013174"/>
    </source>
</evidence>
<feature type="compositionally biased region" description="Basic and acidic residues" evidence="16">
    <location>
        <begin position="294"/>
        <end position="315"/>
    </location>
</feature>
<dbReference type="EMBL" id="LMCB01000029">
    <property type="protein sequence ID" value="KZL17805.1"/>
    <property type="molecule type" value="Genomic_DNA"/>
</dbReference>
<evidence type="ECO:0000256" key="11">
    <source>
        <dbReference type="ARBA" id="ARBA00023136"/>
    </source>
</evidence>
<dbReference type="STRING" id="989403.SAMN05421798_101227"/>
<dbReference type="InterPro" id="IPR004533">
    <property type="entry name" value="CDP-diaglyc--ser_O-PTrfase"/>
</dbReference>
<dbReference type="OrthoDB" id="9777147at2"/>
<dbReference type="InterPro" id="IPR050324">
    <property type="entry name" value="CDP-alcohol_PTase-I"/>
</dbReference>
<comment type="caution">
    <text evidence="19">The sequence shown here is derived from an EMBL/GenBank/DDBJ whole genome shotgun (WGS) entry which is preliminary data.</text>
</comment>
<protein>
    <recommendedName>
        <fullName evidence="5">CDP-diacylglycerol--serine O-phosphatidyltransferase</fullName>
        <ecNumber evidence="4">2.7.8.8</ecNumber>
    </recommendedName>
    <alternativeName>
        <fullName evidence="14">Phosphatidylserine synthase</fullName>
    </alternativeName>
</protein>
<evidence type="ECO:0000256" key="8">
    <source>
        <dbReference type="ARBA" id="ARBA00022692"/>
    </source>
</evidence>
<keyword evidence="10" id="KW-0443">Lipid metabolism</keyword>
<dbReference type="PANTHER" id="PTHR14269:SF61">
    <property type="entry name" value="CDP-DIACYLGLYCEROL--SERINE O-PHOSPHATIDYLTRANSFERASE"/>
    <property type="match status" value="1"/>
</dbReference>
<keyword evidence="13" id="KW-1208">Phospholipid metabolism</keyword>
<dbReference type="GO" id="GO:0012505">
    <property type="term" value="C:endomembrane system"/>
    <property type="evidence" value="ECO:0007669"/>
    <property type="project" value="UniProtKB-SubCell"/>
</dbReference>
<evidence type="ECO:0000256" key="17">
    <source>
        <dbReference type="SAM" id="Phobius"/>
    </source>
</evidence>
<dbReference type="InterPro" id="IPR000462">
    <property type="entry name" value="CDP-OH_P_trans"/>
</dbReference>
<keyword evidence="11 17" id="KW-0472">Membrane</keyword>
<dbReference type="PANTHER" id="PTHR14269">
    <property type="entry name" value="CDP-DIACYLGLYCEROL--GLYCEROL-3-PHOSPHATE 3-PHOSPHATIDYLTRANSFERASE-RELATED"/>
    <property type="match status" value="1"/>
</dbReference>
<feature type="transmembrane region" description="Helical" evidence="17">
    <location>
        <begin position="117"/>
        <end position="140"/>
    </location>
</feature>
<dbReference type="InterPro" id="IPR012616">
    <property type="entry name" value="CDP-OH_P_trans_C"/>
</dbReference>
<evidence type="ECO:0000313" key="19">
    <source>
        <dbReference type="EMBL" id="KZL17805.1"/>
    </source>
</evidence>
<comment type="subcellular location">
    <subcellularLocation>
        <location evidence="2">Endomembrane system</location>
        <topology evidence="2">Multi-pass membrane protein</topology>
    </subcellularLocation>
</comment>
<dbReference type="AlphaFoldDB" id="A0A165XL09"/>
<feature type="transmembrane region" description="Helical" evidence="17">
    <location>
        <begin position="183"/>
        <end position="205"/>
    </location>
</feature>
<evidence type="ECO:0000256" key="5">
    <source>
        <dbReference type="ARBA" id="ARBA00017171"/>
    </source>
</evidence>
<evidence type="ECO:0000256" key="12">
    <source>
        <dbReference type="ARBA" id="ARBA00023209"/>
    </source>
</evidence>
<evidence type="ECO:0000256" key="7">
    <source>
        <dbReference type="ARBA" id="ARBA00022679"/>
    </source>
</evidence>
<feature type="compositionally biased region" description="Acidic residues" evidence="16">
    <location>
        <begin position="272"/>
        <end position="284"/>
    </location>
</feature>
<dbReference type="NCBIfam" id="TIGR00473">
    <property type="entry name" value="pssA"/>
    <property type="match status" value="1"/>
</dbReference>
<dbReference type="Gene3D" id="1.20.120.1760">
    <property type="match status" value="1"/>
</dbReference>
<reference evidence="19 20" key="1">
    <citation type="journal article" date="2016" name="Front. Microbiol.">
        <title>Comparative Genomic Analysis Reveals a Diverse Repertoire of Genes Involved in Prokaryote-Eukaryote Interactions within the Pseudovibrio Genus.</title>
        <authorList>
            <person name="Romano S."/>
            <person name="Fernandez-Guerra A."/>
            <person name="Reen F.J."/>
            <person name="Glockner F.O."/>
            <person name="Crowley S.P."/>
            <person name="O'Sullivan O."/>
            <person name="Cotter P.D."/>
            <person name="Adams C."/>
            <person name="Dobson A.D."/>
            <person name="O'Gara F."/>
        </authorList>
    </citation>
    <scope>NUCLEOTIDE SEQUENCE [LARGE SCALE GENOMIC DNA]</scope>
    <source>
        <strain evidence="19 20">Ad2</strain>
    </source>
</reference>
<dbReference type="PATRIC" id="fig|989403.3.peg.3134"/>
<dbReference type="GO" id="GO:0008654">
    <property type="term" value="P:phospholipid biosynthetic process"/>
    <property type="evidence" value="ECO:0007669"/>
    <property type="project" value="UniProtKB-KW"/>
</dbReference>